<keyword evidence="3" id="KW-1185">Reference proteome</keyword>
<feature type="region of interest" description="Disordered" evidence="1">
    <location>
        <begin position="1"/>
        <end position="35"/>
    </location>
</feature>
<sequence length="125" mass="13915">MYNEVRERRVRRKGERLGEEGGSAEETVEGVEEEGRQTILAKDRRYSNAIYPVPFCINPPSSCTAASFVLVSLPPPPPPPLAASLNIVVHLANRLSHVKRVALQPYITKHSDMRQILVTDSLLDP</sequence>
<feature type="compositionally biased region" description="Acidic residues" evidence="1">
    <location>
        <begin position="22"/>
        <end position="32"/>
    </location>
</feature>
<dbReference type="EMBL" id="QBLH01003951">
    <property type="protein sequence ID" value="TGZ32100.1"/>
    <property type="molecule type" value="Genomic_DNA"/>
</dbReference>
<evidence type="ECO:0000313" key="3">
    <source>
        <dbReference type="Proteomes" id="UP000310200"/>
    </source>
</evidence>
<dbReference type="AlphaFoldDB" id="A0A4S2JAE1"/>
<dbReference type="Proteomes" id="UP000310200">
    <property type="component" value="Unassembled WGS sequence"/>
</dbReference>
<name>A0A4S2JAE1_9HYME</name>
<evidence type="ECO:0000256" key="1">
    <source>
        <dbReference type="SAM" id="MobiDB-lite"/>
    </source>
</evidence>
<comment type="caution">
    <text evidence="2">The sequence shown here is derived from an EMBL/GenBank/DDBJ whole genome shotgun (WGS) entry which is preliminary data.</text>
</comment>
<gene>
    <name evidence="2" type="ORF">DBV15_01099</name>
</gene>
<protein>
    <submittedName>
        <fullName evidence="2">Uncharacterized protein</fullName>
    </submittedName>
</protein>
<reference evidence="2 3" key="1">
    <citation type="journal article" date="2019" name="Philos. Trans. R. Soc. Lond., B, Biol. Sci.">
        <title>Ant behaviour and brain gene expression of defending hosts depend on the ecological success of the intruding social parasite.</title>
        <authorList>
            <person name="Kaur R."/>
            <person name="Stoldt M."/>
            <person name="Jongepier E."/>
            <person name="Feldmeyer B."/>
            <person name="Menzel F."/>
            <person name="Bornberg-Bauer E."/>
            <person name="Foitzik S."/>
        </authorList>
    </citation>
    <scope>NUCLEOTIDE SEQUENCE [LARGE SCALE GENOMIC DNA]</scope>
    <source>
        <tissue evidence="2">Whole body</tissue>
    </source>
</reference>
<organism evidence="2 3">
    <name type="scientific">Temnothorax longispinosus</name>
    <dbReference type="NCBI Taxonomy" id="300112"/>
    <lineage>
        <taxon>Eukaryota</taxon>
        <taxon>Metazoa</taxon>
        <taxon>Ecdysozoa</taxon>
        <taxon>Arthropoda</taxon>
        <taxon>Hexapoda</taxon>
        <taxon>Insecta</taxon>
        <taxon>Pterygota</taxon>
        <taxon>Neoptera</taxon>
        <taxon>Endopterygota</taxon>
        <taxon>Hymenoptera</taxon>
        <taxon>Apocrita</taxon>
        <taxon>Aculeata</taxon>
        <taxon>Formicoidea</taxon>
        <taxon>Formicidae</taxon>
        <taxon>Myrmicinae</taxon>
        <taxon>Temnothorax</taxon>
    </lineage>
</organism>
<proteinExistence type="predicted"/>
<evidence type="ECO:0000313" key="2">
    <source>
        <dbReference type="EMBL" id="TGZ32100.1"/>
    </source>
</evidence>
<accession>A0A4S2JAE1</accession>